<dbReference type="EMBL" id="CP010554">
    <property type="protein sequence ID" value="AJP48117.1"/>
    <property type="molecule type" value="Genomic_DNA"/>
</dbReference>
<reference evidence="2 3" key="1">
    <citation type="journal article" date="2015" name="Genome Announc.">
        <title>Complete Genome Sequence of a Novel Bacterium within the Family Rhodocyclaceae That Degrades Polycyclic Aromatic Hydrocarbons.</title>
        <authorList>
            <person name="Singleton D.R."/>
            <person name="Dickey A.N."/>
            <person name="Scholl E.H."/>
            <person name="Wright F.A."/>
            <person name="Aitken M.D."/>
        </authorList>
    </citation>
    <scope>NUCLEOTIDE SEQUENCE [LARGE SCALE GENOMIC DNA]</scope>
    <source>
        <strain evidence="3">PG1-Ca6</strain>
    </source>
</reference>
<name>A0A0C5IZE7_9PROT</name>
<sequence length="81" mass="9024">MDQLKTLEPLGFTLPGPAYIFGAVLFSLIGWAAYRYGKKSSLTPFKGLGIALMLYPYAITDTLMLYGVGVALCFGLYWYRK</sequence>
<keyword evidence="1" id="KW-0812">Transmembrane</keyword>
<proteinExistence type="predicted"/>
<gene>
    <name evidence="2" type="ORF">PG1C_05880</name>
</gene>
<keyword evidence="3" id="KW-1185">Reference proteome</keyword>
<dbReference type="HOGENOM" id="CLU_2571508_0_0_4"/>
<dbReference type="RefSeq" id="WP_202636482.1">
    <property type="nucleotide sequence ID" value="NZ_CP010554.1"/>
</dbReference>
<evidence type="ECO:0000313" key="2">
    <source>
        <dbReference type="EMBL" id="AJP48117.1"/>
    </source>
</evidence>
<evidence type="ECO:0000256" key="1">
    <source>
        <dbReference type="SAM" id="Phobius"/>
    </source>
</evidence>
<feature type="transmembrane region" description="Helical" evidence="1">
    <location>
        <begin position="12"/>
        <end position="34"/>
    </location>
</feature>
<evidence type="ECO:0000313" key="3">
    <source>
        <dbReference type="Proteomes" id="UP000061603"/>
    </source>
</evidence>
<dbReference type="KEGG" id="rbu:PG1C_05880"/>
<feature type="transmembrane region" description="Helical" evidence="1">
    <location>
        <begin position="54"/>
        <end position="79"/>
    </location>
</feature>
<protein>
    <submittedName>
        <fullName evidence="2">Uncharacterized protein</fullName>
    </submittedName>
</protein>
<dbReference type="Proteomes" id="UP000061603">
    <property type="component" value="Chromosome"/>
</dbReference>
<dbReference type="AlphaFoldDB" id="A0A0C5IZE7"/>
<keyword evidence="1" id="KW-0472">Membrane</keyword>
<accession>A0A0C5IZE7</accession>
<organism evidence="2 3">
    <name type="scientific">Rugosibacter aromaticivorans</name>
    <dbReference type="NCBI Taxonomy" id="1565605"/>
    <lineage>
        <taxon>Bacteria</taxon>
        <taxon>Pseudomonadati</taxon>
        <taxon>Pseudomonadota</taxon>
        <taxon>Betaproteobacteria</taxon>
        <taxon>Nitrosomonadales</taxon>
        <taxon>Sterolibacteriaceae</taxon>
        <taxon>Rugosibacter</taxon>
    </lineage>
</organism>
<keyword evidence="1" id="KW-1133">Transmembrane helix</keyword>